<dbReference type="OrthoDB" id="157554at2759"/>
<evidence type="ECO:0000313" key="3">
    <source>
        <dbReference type="Proteomes" id="UP000693981"/>
    </source>
</evidence>
<organism evidence="2 3">
    <name type="scientific">Phytophthora boehmeriae</name>
    <dbReference type="NCBI Taxonomy" id="109152"/>
    <lineage>
        <taxon>Eukaryota</taxon>
        <taxon>Sar</taxon>
        <taxon>Stramenopiles</taxon>
        <taxon>Oomycota</taxon>
        <taxon>Peronosporomycetes</taxon>
        <taxon>Peronosporales</taxon>
        <taxon>Peronosporaceae</taxon>
        <taxon>Phytophthora</taxon>
    </lineage>
</organism>
<evidence type="ECO:0000256" key="1">
    <source>
        <dbReference type="SAM" id="MobiDB-lite"/>
    </source>
</evidence>
<feature type="region of interest" description="Disordered" evidence="1">
    <location>
        <begin position="1"/>
        <end position="58"/>
    </location>
</feature>
<comment type="caution">
    <text evidence="2">The sequence shown here is derived from an EMBL/GenBank/DDBJ whole genome shotgun (WGS) entry which is preliminary data.</text>
</comment>
<dbReference type="Proteomes" id="UP000693981">
    <property type="component" value="Unassembled WGS sequence"/>
</dbReference>
<feature type="compositionally biased region" description="Polar residues" evidence="1">
    <location>
        <begin position="1"/>
        <end position="21"/>
    </location>
</feature>
<reference evidence="2" key="1">
    <citation type="submission" date="2021-02" db="EMBL/GenBank/DDBJ databases">
        <authorList>
            <person name="Palmer J.M."/>
        </authorList>
    </citation>
    <scope>NUCLEOTIDE SEQUENCE</scope>
    <source>
        <strain evidence="2">SCRP23</strain>
    </source>
</reference>
<feature type="compositionally biased region" description="Basic and acidic residues" evidence="1">
    <location>
        <begin position="34"/>
        <end position="48"/>
    </location>
</feature>
<evidence type="ECO:0000313" key="2">
    <source>
        <dbReference type="EMBL" id="KAG7399290.1"/>
    </source>
</evidence>
<name>A0A8T1X6W3_9STRA</name>
<dbReference type="AlphaFoldDB" id="A0A8T1X6W3"/>
<dbReference type="EMBL" id="JAGDFL010000057">
    <property type="protein sequence ID" value="KAG7399290.1"/>
    <property type="molecule type" value="Genomic_DNA"/>
</dbReference>
<gene>
    <name evidence="2" type="ORF">PHYBOEH_009216</name>
</gene>
<proteinExistence type="predicted"/>
<sequence length="379" mass="43127">METPTVNSVGAAQDTPRSAQSADLHPHKRRKPLSKQEDGNLSPKNDKPKSKKIPTYYRRKNELDALEEERKQLEMQLEQLAKRAEVLRPQETLKKRQSVNDLLRDTLHSQRVAFATAGSIISQHMREKSTGPFDVPTRLSKDPVERTAALLDMRKQRLKSAYDFMMGLQRYLDVTLDYLDQKKYVAVNGDICSERFEIVPLPEAQSVKPVFDAVETFVSGMEITMSEVMGDLTVRENDDPVGTVDSPVAQHRFVSNIANSVQMDTNTAAFAEYWPVGPPDSGVDEVGFSINDTIDEDELYPYRPNERVRQDVTVIIMVARHRRENGEPLVVFSRWWSMRLRRSHIHVPKFVAERIRDGLDAVSAAMLTAAERAARSTYK</sequence>
<accession>A0A8T1X6W3</accession>
<keyword evidence="3" id="KW-1185">Reference proteome</keyword>
<protein>
    <submittedName>
        <fullName evidence="2">Uncharacterized protein</fullName>
    </submittedName>
</protein>